<name>A0AAX4NFV3_9ARCH</name>
<dbReference type="PANTHER" id="PTHR11496:SF97">
    <property type="entry name" value="ALCOHOL DEHYDROGENASE IRON-TYPE_GLYCEROL DEHYDROGENASE GLDA DOMAIN-CONTAINING PROTEIN"/>
    <property type="match status" value="1"/>
</dbReference>
<accession>A0AAX4NFV3</accession>
<evidence type="ECO:0000313" key="5">
    <source>
        <dbReference type="Proteomes" id="UP001451606"/>
    </source>
</evidence>
<gene>
    <name evidence="4" type="ORF">OXIME_000618</name>
</gene>
<dbReference type="RefSeq" id="WP_393972017.1">
    <property type="nucleotide sequence ID" value="NZ_CP133772.1"/>
</dbReference>
<dbReference type="Pfam" id="PF25137">
    <property type="entry name" value="ADH_Fe_C"/>
    <property type="match status" value="1"/>
</dbReference>
<dbReference type="InterPro" id="IPR001670">
    <property type="entry name" value="ADH_Fe/GldA"/>
</dbReference>
<evidence type="ECO:0000313" key="4">
    <source>
        <dbReference type="EMBL" id="WYY00065.1"/>
    </source>
</evidence>
<dbReference type="Pfam" id="PF00465">
    <property type="entry name" value="Fe-ADH"/>
    <property type="match status" value="1"/>
</dbReference>
<dbReference type="Proteomes" id="UP001451606">
    <property type="component" value="Chromosome"/>
</dbReference>
<dbReference type="GeneID" id="95967348"/>
<dbReference type="AlphaFoldDB" id="A0AAX4NFV3"/>
<dbReference type="Gene3D" id="1.20.1090.10">
    <property type="entry name" value="Dehydroquinate synthase-like - alpha domain"/>
    <property type="match status" value="1"/>
</dbReference>
<evidence type="ECO:0000256" key="1">
    <source>
        <dbReference type="ARBA" id="ARBA00023002"/>
    </source>
</evidence>
<proteinExistence type="predicted"/>
<dbReference type="Gene3D" id="3.40.50.1970">
    <property type="match status" value="1"/>
</dbReference>
<dbReference type="GO" id="GO:0046872">
    <property type="term" value="F:metal ion binding"/>
    <property type="evidence" value="ECO:0007669"/>
    <property type="project" value="InterPro"/>
</dbReference>
<dbReference type="InterPro" id="IPR039697">
    <property type="entry name" value="Alcohol_dehydrogenase_Fe"/>
</dbReference>
<keyword evidence="1 4" id="KW-0560">Oxidoreductase</keyword>
<reference evidence="4 5" key="1">
    <citation type="submission" date="2023-09" db="EMBL/GenBank/DDBJ databases">
        <authorList>
            <person name="Golyshina O.V."/>
            <person name="Lunev E.A."/>
            <person name="Bargiela R."/>
            <person name="Gaines M.C."/>
            <person name="Daum B."/>
            <person name="Bale N.J."/>
            <person name="Koenen M."/>
            <person name="Sinninghe Damst J.S."/>
            <person name="Yakimov M."/>
            <person name="Golyshin P.N."/>
        </authorList>
    </citation>
    <scope>NUCLEOTIDE SEQUENCE [LARGE SCALE GENOMIC DNA]</scope>
    <source>
        <strain evidence="4 5">M1</strain>
    </source>
</reference>
<dbReference type="PANTHER" id="PTHR11496">
    <property type="entry name" value="ALCOHOL DEHYDROGENASE"/>
    <property type="match status" value="1"/>
</dbReference>
<dbReference type="EC" id="1.1.1.1" evidence="4"/>
<sequence>MEFNYLPLRKVFYGNGSIENLDSIISENGMKHPLVVASHSVSMTTFYQDMIDSIKTPFTEFAQITQHSPLEEIEHGVESMRNKNCDSIISIGGGSVIDASKVIRYYYNMNAVQVAIPTTLSAAEFSHIAGYTIGGEKTGIRDKGITPQYVILDPAATAETPDILWKSTGIRSLDHALETIVTNNFSEPAVMFAMKAIEKLMTNLEKSGLDARLECQKAAWYSYFEVFDAPMGLSHNIGKIIGAKWGIPHGITSCITLPAVMRYYAGNNPEPLAEISRQLGIGGLNPSDQAYKTADMVENFIRRIGLTRKLSDYYIKDDDLDYIVSKLKGNREELMPLIQSML</sequence>
<evidence type="ECO:0000259" key="3">
    <source>
        <dbReference type="Pfam" id="PF25137"/>
    </source>
</evidence>
<dbReference type="InterPro" id="IPR056798">
    <property type="entry name" value="ADH_Fe_C"/>
</dbReference>
<feature type="domain" description="Alcohol dehydrogenase iron-type/glycerol dehydrogenase GldA" evidence="2">
    <location>
        <begin position="10"/>
        <end position="154"/>
    </location>
</feature>
<dbReference type="EMBL" id="CP133772">
    <property type="protein sequence ID" value="WYY00065.1"/>
    <property type="molecule type" value="Genomic_DNA"/>
</dbReference>
<keyword evidence="5" id="KW-1185">Reference proteome</keyword>
<feature type="domain" description="Fe-containing alcohol dehydrogenase-like C-terminal" evidence="3">
    <location>
        <begin position="167"/>
        <end position="325"/>
    </location>
</feature>
<dbReference type="SUPFAM" id="SSF56796">
    <property type="entry name" value="Dehydroquinate synthase-like"/>
    <property type="match status" value="1"/>
</dbReference>
<dbReference type="GO" id="GO:0004022">
    <property type="term" value="F:alcohol dehydrogenase (NAD+) activity"/>
    <property type="evidence" value="ECO:0007669"/>
    <property type="project" value="UniProtKB-EC"/>
</dbReference>
<organism evidence="4 5">
    <name type="scientific">Oxyplasma meridianum</name>
    <dbReference type="NCBI Taxonomy" id="3073602"/>
    <lineage>
        <taxon>Archaea</taxon>
        <taxon>Methanobacteriati</taxon>
        <taxon>Thermoplasmatota</taxon>
        <taxon>Thermoplasmata</taxon>
        <taxon>Thermoplasmatales</taxon>
        <taxon>Thermoplasmataceae</taxon>
        <taxon>Oxyplasma</taxon>
    </lineage>
</organism>
<evidence type="ECO:0000259" key="2">
    <source>
        <dbReference type="Pfam" id="PF00465"/>
    </source>
</evidence>
<protein>
    <submittedName>
        <fullName evidence="4">Iron-containing alcohol dehydrogenase</fullName>
        <ecNumber evidence="4">1.1.1.1</ecNumber>
    </submittedName>
</protein>
<dbReference type="KEGG" id="omr:OXIME_000618"/>